<dbReference type="SUPFAM" id="SSF53639">
    <property type="entry name" value="AraD/HMP-PK domain-like"/>
    <property type="match status" value="1"/>
</dbReference>
<dbReference type="SMART" id="SM01007">
    <property type="entry name" value="Aldolase_II"/>
    <property type="match status" value="1"/>
</dbReference>
<dbReference type="GO" id="GO:0005856">
    <property type="term" value="C:cytoskeleton"/>
    <property type="evidence" value="ECO:0007669"/>
    <property type="project" value="TreeGrafter"/>
</dbReference>
<evidence type="ECO:0000256" key="1">
    <source>
        <dbReference type="ARBA" id="ARBA00037961"/>
    </source>
</evidence>
<dbReference type="Gene3D" id="3.40.225.10">
    <property type="entry name" value="Class II aldolase/adducin N-terminal domain"/>
    <property type="match status" value="1"/>
</dbReference>
<evidence type="ECO:0000313" key="4">
    <source>
        <dbReference type="Proteomes" id="UP000320772"/>
    </source>
</evidence>
<dbReference type="EMBL" id="BJLY01000002">
    <property type="protein sequence ID" value="GEB03454.1"/>
    <property type="molecule type" value="Genomic_DNA"/>
</dbReference>
<organism evidence="3 4">
    <name type="scientific">Gluconobacter roseus NBRC 3990</name>
    <dbReference type="NCBI Taxonomy" id="1307950"/>
    <lineage>
        <taxon>Bacteria</taxon>
        <taxon>Pseudomonadati</taxon>
        <taxon>Pseudomonadota</taxon>
        <taxon>Alphaproteobacteria</taxon>
        <taxon>Acetobacterales</taxon>
        <taxon>Acetobacteraceae</taxon>
        <taxon>Gluconobacter</taxon>
    </lineage>
</organism>
<dbReference type="InterPro" id="IPR036409">
    <property type="entry name" value="Aldolase_II/adducin_N_sf"/>
</dbReference>
<dbReference type="InterPro" id="IPR001303">
    <property type="entry name" value="Aldolase_II/adducin_N"/>
</dbReference>
<comment type="similarity">
    <text evidence="1">Belongs to the aldolase class II family.</text>
</comment>
<dbReference type="GO" id="GO:0051015">
    <property type="term" value="F:actin filament binding"/>
    <property type="evidence" value="ECO:0007669"/>
    <property type="project" value="TreeGrafter"/>
</dbReference>
<protein>
    <recommendedName>
        <fullName evidence="2">Class II aldolase/adducin N-terminal domain-containing protein</fullName>
    </recommendedName>
</protein>
<dbReference type="STRING" id="586239.AD943_03770"/>
<dbReference type="RefSeq" id="WP_062508164.1">
    <property type="nucleotide sequence ID" value="NZ_BAQZ01000034.1"/>
</dbReference>
<evidence type="ECO:0000313" key="3">
    <source>
        <dbReference type="EMBL" id="GEB03454.1"/>
    </source>
</evidence>
<sequence length="243" mass="27246">MTANDEKQARIDLAAAFRLAARLGMHEAVANHFSVAVSSDGSRFLINPKWRHFSRIRASDLILVDTKDPENMAALDLDPTAWAIHGQLHRLNPTARVAMHLHPIYSTTVSTLKDPTILPIDQNTARYFNRVAVDTQYGGMADSEAEGARLSSLLKDKTRLMMGNHGVMVVAPTVGEAFDDMYTIERACQILITAYSTGRELSVLSNDVAERTARDWEKITDFSIRHFEEMKLILDQEEPDYAE</sequence>
<dbReference type="PANTHER" id="PTHR10672">
    <property type="entry name" value="ADDUCIN"/>
    <property type="match status" value="1"/>
</dbReference>
<dbReference type="PANTHER" id="PTHR10672:SF21">
    <property type="entry name" value="CLASS II ALDOLASE_ADDUCIN N-TERMINAL DOMAIN-CONTAINING PROTEIN"/>
    <property type="match status" value="1"/>
</dbReference>
<keyword evidence="4" id="KW-1185">Reference proteome</keyword>
<name>A0A4Y3M4A9_9PROT</name>
<reference evidence="3 4" key="1">
    <citation type="submission" date="2019-06" db="EMBL/GenBank/DDBJ databases">
        <title>Whole genome shotgun sequence of Gluconobacter roseus NBRC 3990.</title>
        <authorList>
            <person name="Hosoyama A."/>
            <person name="Uohara A."/>
            <person name="Ohji S."/>
            <person name="Ichikawa N."/>
        </authorList>
    </citation>
    <scope>NUCLEOTIDE SEQUENCE [LARGE SCALE GENOMIC DNA]</scope>
    <source>
        <strain evidence="3 4">NBRC 3990</strain>
    </source>
</reference>
<comment type="caution">
    <text evidence="3">The sequence shown here is derived from an EMBL/GenBank/DDBJ whole genome shotgun (WGS) entry which is preliminary data.</text>
</comment>
<dbReference type="InterPro" id="IPR051017">
    <property type="entry name" value="Aldolase-II_Adducin_sf"/>
</dbReference>
<evidence type="ECO:0000259" key="2">
    <source>
        <dbReference type="SMART" id="SM01007"/>
    </source>
</evidence>
<dbReference type="AlphaFoldDB" id="A0A4Y3M4A9"/>
<dbReference type="Proteomes" id="UP000320772">
    <property type="component" value="Unassembled WGS sequence"/>
</dbReference>
<feature type="domain" description="Class II aldolase/adducin N-terminal" evidence="2">
    <location>
        <begin position="11"/>
        <end position="192"/>
    </location>
</feature>
<dbReference type="Pfam" id="PF00596">
    <property type="entry name" value="Aldolase_II"/>
    <property type="match status" value="1"/>
</dbReference>
<gene>
    <name evidence="3" type="ORF">GRO01_10300</name>
</gene>
<dbReference type="NCBIfam" id="NF005689">
    <property type="entry name" value="PRK07490.1"/>
    <property type="match status" value="1"/>
</dbReference>
<proteinExistence type="inferred from homology"/>
<accession>A0A4Y3M4A9</accession>